<reference evidence="2 3" key="1">
    <citation type="submission" date="2017-03" db="EMBL/GenBank/DDBJ databases">
        <title>Genomes of endolithic fungi from Antarctica.</title>
        <authorList>
            <person name="Coleine C."/>
            <person name="Masonjones S."/>
            <person name="Stajich J.E."/>
        </authorList>
    </citation>
    <scope>NUCLEOTIDE SEQUENCE [LARGE SCALE GENOMIC DNA]</scope>
    <source>
        <strain evidence="2 3">CCFEE 5184</strain>
    </source>
</reference>
<dbReference type="Proteomes" id="UP000309340">
    <property type="component" value="Unassembled WGS sequence"/>
</dbReference>
<protein>
    <recommendedName>
        <fullName evidence="1">F-box domain-containing protein</fullName>
    </recommendedName>
</protein>
<evidence type="ECO:0000313" key="2">
    <source>
        <dbReference type="EMBL" id="TKA75934.1"/>
    </source>
</evidence>
<evidence type="ECO:0000259" key="1">
    <source>
        <dbReference type="PROSITE" id="PS50181"/>
    </source>
</evidence>
<proteinExistence type="predicted"/>
<sequence length="330" mass="37564">MSAAPQTSLSGLPVELQELIVTFLDALDIARLQQVSFHLRAICTKPFVSALGRDYITILDDGRGFASNSDLTVNRHDLLLYHRRHDALLGAWNVCSQPTTFALLHSIAHNPFAAPHFTNLMIEGVDLWTHAGARKMLSFRHLHFPQLTRLAVSGTKVRFVEDVATLLRAHAGTLKEVVLTSIQVRDTAGVVWDWFALLAYLRDEIHLERIETAMWQPELYDLTKMLDYRHVGYDAEGKVVRLREVAAHSVLAQEFYIEEVKLRARGRDAVRDGITAHVNRMRRRCRFGQVKKFLGGVLVGRWMSGGKQEVEDQLPRNQDHYYPGLLDSEY</sequence>
<evidence type="ECO:0000313" key="3">
    <source>
        <dbReference type="Proteomes" id="UP000309340"/>
    </source>
</evidence>
<dbReference type="InterPro" id="IPR001810">
    <property type="entry name" value="F-box_dom"/>
</dbReference>
<gene>
    <name evidence="2" type="ORF">B0A55_05874</name>
</gene>
<organism evidence="2 3">
    <name type="scientific">Friedmanniomyces simplex</name>
    <dbReference type="NCBI Taxonomy" id="329884"/>
    <lineage>
        <taxon>Eukaryota</taxon>
        <taxon>Fungi</taxon>
        <taxon>Dikarya</taxon>
        <taxon>Ascomycota</taxon>
        <taxon>Pezizomycotina</taxon>
        <taxon>Dothideomycetes</taxon>
        <taxon>Dothideomycetidae</taxon>
        <taxon>Mycosphaerellales</taxon>
        <taxon>Teratosphaeriaceae</taxon>
        <taxon>Friedmanniomyces</taxon>
    </lineage>
</organism>
<dbReference type="PROSITE" id="PS50181">
    <property type="entry name" value="FBOX"/>
    <property type="match status" value="1"/>
</dbReference>
<dbReference type="Pfam" id="PF00646">
    <property type="entry name" value="F-box"/>
    <property type="match status" value="1"/>
</dbReference>
<name>A0A4U0XG08_9PEZI</name>
<comment type="caution">
    <text evidence="2">The sequence shown here is derived from an EMBL/GenBank/DDBJ whole genome shotgun (WGS) entry which is preliminary data.</text>
</comment>
<dbReference type="InterPro" id="IPR036047">
    <property type="entry name" value="F-box-like_dom_sf"/>
</dbReference>
<dbReference type="OrthoDB" id="3869764at2759"/>
<keyword evidence="3" id="KW-1185">Reference proteome</keyword>
<dbReference type="AlphaFoldDB" id="A0A4U0XG08"/>
<feature type="domain" description="F-box" evidence="1">
    <location>
        <begin position="6"/>
        <end position="55"/>
    </location>
</feature>
<accession>A0A4U0XG08</accession>
<dbReference type="EMBL" id="NAJQ01000178">
    <property type="protein sequence ID" value="TKA75934.1"/>
    <property type="molecule type" value="Genomic_DNA"/>
</dbReference>
<dbReference type="SUPFAM" id="SSF81383">
    <property type="entry name" value="F-box domain"/>
    <property type="match status" value="1"/>
</dbReference>